<dbReference type="Gene3D" id="1.25.40.10">
    <property type="entry name" value="Tetratricopeptide repeat domain"/>
    <property type="match status" value="1"/>
</dbReference>
<keyword evidence="3" id="KW-0805">Transcription regulation</keyword>
<dbReference type="InterPro" id="IPR005158">
    <property type="entry name" value="BTAD"/>
</dbReference>
<protein>
    <submittedName>
        <fullName evidence="9">CBS domain-containing protein</fullName>
    </submittedName>
</protein>
<keyword evidence="6" id="KW-0129">CBS domain</keyword>
<dbReference type="EMBL" id="VJWX01000531">
    <property type="protein sequence ID" value="TVT24882.1"/>
    <property type="molecule type" value="Genomic_DNA"/>
</dbReference>
<keyword evidence="5" id="KW-0804">Transcription</keyword>
<evidence type="ECO:0000259" key="8">
    <source>
        <dbReference type="PROSITE" id="PS51371"/>
    </source>
</evidence>
<dbReference type="Pfam" id="PF00571">
    <property type="entry name" value="CBS"/>
    <property type="match status" value="2"/>
</dbReference>
<feature type="compositionally biased region" description="Polar residues" evidence="7">
    <location>
        <begin position="1"/>
        <end position="15"/>
    </location>
</feature>
<dbReference type="InterPro" id="IPR000644">
    <property type="entry name" value="CBS_dom"/>
</dbReference>
<dbReference type="InterPro" id="IPR048574">
    <property type="entry name" value="RUBY_RBDX"/>
</dbReference>
<comment type="caution">
    <text evidence="9">The sequence shown here is derived from an EMBL/GenBank/DDBJ whole genome shotgun (WGS) entry which is preliminary data.</text>
</comment>
<dbReference type="GO" id="GO:0006355">
    <property type="term" value="P:regulation of DNA-templated transcription"/>
    <property type="evidence" value="ECO:0007669"/>
    <property type="project" value="InterPro"/>
</dbReference>
<dbReference type="CDD" id="cd04586">
    <property type="entry name" value="CBS_pair_BON_assoc"/>
    <property type="match status" value="1"/>
</dbReference>
<dbReference type="InterPro" id="IPR051677">
    <property type="entry name" value="AfsR-DnrI-RedD_regulator"/>
</dbReference>
<evidence type="ECO:0000256" key="1">
    <source>
        <dbReference type="ARBA" id="ARBA00001965"/>
    </source>
</evidence>
<proteinExistence type="inferred from homology"/>
<evidence type="ECO:0000256" key="6">
    <source>
        <dbReference type="PROSITE-ProRule" id="PRU00703"/>
    </source>
</evidence>
<dbReference type="InterPro" id="IPR011990">
    <property type="entry name" value="TPR-like_helical_dom_sf"/>
</dbReference>
<dbReference type="Gene3D" id="2.20.28.10">
    <property type="match status" value="1"/>
</dbReference>
<comment type="cofactor">
    <cofactor evidence="1">
        <name>Fe(3+)</name>
        <dbReference type="ChEBI" id="CHEBI:29034"/>
    </cofactor>
</comment>
<evidence type="ECO:0000256" key="2">
    <source>
        <dbReference type="ARBA" id="ARBA00005820"/>
    </source>
</evidence>
<dbReference type="Gene3D" id="3.10.580.10">
    <property type="entry name" value="CBS-domain"/>
    <property type="match status" value="1"/>
</dbReference>
<keyword evidence="10" id="KW-1185">Reference proteome</keyword>
<feature type="domain" description="CBS" evidence="8">
    <location>
        <begin position="406"/>
        <end position="463"/>
    </location>
</feature>
<evidence type="ECO:0000313" key="10">
    <source>
        <dbReference type="Proteomes" id="UP000320011"/>
    </source>
</evidence>
<keyword evidence="4" id="KW-0238">DNA-binding</keyword>
<dbReference type="PANTHER" id="PTHR35807">
    <property type="entry name" value="TRANSCRIPTIONAL REGULATOR REDD-RELATED"/>
    <property type="match status" value="1"/>
</dbReference>
<reference evidence="9 10" key="2">
    <citation type="submission" date="2019-08" db="EMBL/GenBank/DDBJ databases">
        <title>Amycolatopsis acidicola sp. nov., isolated from peat swamp forest soil.</title>
        <authorList>
            <person name="Srisuk N."/>
        </authorList>
    </citation>
    <scope>NUCLEOTIDE SEQUENCE [LARGE SCALE GENOMIC DNA]</scope>
    <source>
        <strain evidence="9 10">TBRC 6029</strain>
    </source>
</reference>
<dbReference type="OrthoDB" id="3626971at2"/>
<evidence type="ECO:0000256" key="7">
    <source>
        <dbReference type="SAM" id="MobiDB-lite"/>
    </source>
</evidence>
<dbReference type="AlphaFoldDB" id="A0A558AKU5"/>
<dbReference type="InterPro" id="IPR001867">
    <property type="entry name" value="OmpR/PhoB-type_DNA-bd"/>
</dbReference>
<dbReference type="InterPro" id="IPR046342">
    <property type="entry name" value="CBS_dom_sf"/>
</dbReference>
<gene>
    <name evidence="9" type="ORF">FNH05_32375</name>
</gene>
<dbReference type="PROSITE" id="PS51371">
    <property type="entry name" value="CBS"/>
    <property type="match status" value="2"/>
</dbReference>
<dbReference type="SUPFAM" id="SSF57802">
    <property type="entry name" value="Rubredoxin-like"/>
    <property type="match status" value="1"/>
</dbReference>
<evidence type="ECO:0000256" key="4">
    <source>
        <dbReference type="ARBA" id="ARBA00023125"/>
    </source>
</evidence>
<evidence type="ECO:0000256" key="3">
    <source>
        <dbReference type="ARBA" id="ARBA00023015"/>
    </source>
</evidence>
<feature type="region of interest" description="Disordered" evidence="7">
    <location>
        <begin position="1"/>
        <end position="22"/>
    </location>
</feature>
<dbReference type="InterPro" id="IPR036388">
    <property type="entry name" value="WH-like_DNA-bd_sf"/>
</dbReference>
<dbReference type="SUPFAM" id="SSF54631">
    <property type="entry name" value="CBS-domain pair"/>
    <property type="match status" value="1"/>
</dbReference>
<feature type="region of interest" description="Disordered" evidence="7">
    <location>
        <begin position="290"/>
        <end position="338"/>
    </location>
</feature>
<dbReference type="SUPFAM" id="SSF46894">
    <property type="entry name" value="C-terminal effector domain of the bipartite response regulators"/>
    <property type="match status" value="1"/>
</dbReference>
<dbReference type="SMART" id="SM01043">
    <property type="entry name" value="BTAD"/>
    <property type="match status" value="1"/>
</dbReference>
<organism evidence="9 10">
    <name type="scientific">Amycolatopsis rhizosphaerae</name>
    <dbReference type="NCBI Taxonomy" id="2053003"/>
    <lineage>
        <taxon>Bacteria</taxon>
        <taxon>Bacillati</taxon>
        <taxon>Actinomycetota</taxon>
        <taxon>Actinomycetes</taxon>
        <taxon>Pseudonocardiales</taxon>
        <taxon>Pseudonocardiaceae</taxon>
        <taxon>Amycolatopsis</taxon>
    </lineage>
</organism>
<dbReference type="SUPFAM" id="SSF48452">
    <property type="entry name" value="TPR-like"/>
    <property type="match status" value="1"/>
</dbReference>
<dbReference type="InterPro" id="IPR016032">
    <property type="entry name" value="Sig_transdc_resp-reg_C-effctor"/>
</dbReference>
<dbReference type="GO" id="GO:0003677">
    <property type="term" value="F:DNA binding"/>
    <property type="evidence" value="ECO:0007669"/>
    <property type="project" value="UniProtKB-KW"/>
</dbReference>
<dbReference type="PANTHER" id="PTHR35807:SF1">
    <property type="entry name" value="TRANSCRIPTIONAL REGULATOR REDD"/>
    <property type="match status" value="1"/>
</dbReference>
<sequence>MSQSQRRTRPDSQPNIAGERSGPQVGIQLLGRFAVRRHGLEQPGRAFGGRQARQLLRMLALSRGTLLSKDVAIEALWPTHPPVDASGNVEILVSRIRRALGERSLILTGSGGYSLVGDGRCWVDIEAFLTAVARGQAELNHNPDASLTAFRAALALWHGEPLAEDAYAAWAAEHRHHLLRAHLDALEGAATAALAAGDTTSALTWAQAATDGHPLREAAALLLVRALAAGGDRAAALASFDAFGRRLADELGIDPSADALRLRQQVLCDEVRPVNSARIVGLPAHRRVRVAPVRGAPGSGNRPPQANRKPPRAPSATEPPERQVPGGGDARWRRSTGGGTAVKVKEIMTTPVVTVPVDAHPSRIAAVLREHRISGVPVVDPGGAVVGLVSEYDLLARSGGSAGDVMSTAVISVTEDTDVDEVRHLLVERRIHRVPVLAGARLAGIVSRSDVVALLATEWVCQVCGEAVRGGQAPVSCPKCLAGSEQFVLQEPNPGS</sequence>
<feature type="domain" description="CBS" evidence="8">
    <location>
        <begin position="348"/>
        <end position="405"/>
    </location>
</feature>
<evidence type="ECO:0000313" key="9">
    <source>
        <dbReference type="EMBL" id="TVT24882.1"/>
    </source>
</evidence>
<reference evidence="9 10" key="1">
    <citation type="submission" date="2019-07" db="EMBL/GenBank/DDBJ databases">
        <authorList>
            <person name="Duangmal K."/>
            <person name="Teo W.F.A."/>
        </authorList>
    </citation>
    <scope>NUCLEOTIDE SEQUENCE [LARGE SCALE GENOMIC DNA]</scope>
    <source>
        <strain evidence="9 10">TBRC 6029</strain>
    </source>
</reference>
<name>A0A558AKU5_9PSEU</name>
<dbReference type="Proteomes" id="UP000320011">
    <property type="component" value="Unassembled WGS sequence"/>
</dbReference>
<accession>A0A558AKU5</accession>
<dbReference type="Pfam" id="PF21349">
    <property type="entry name" value="RUBY_RBDX"/>
    <property type="match status" value="1"/>
</dbReference>
<evidence type="ECO:0000256" key="5">
    <source>
        <dbReference type="ARBA" id="ARBA00023163"/>
    </source>
</evidence>
<dbReference type="Gene3D" id="1.10.10.10">
    <property type="entry name" value="Winged helix-like DNA-binding domain superfamily/Winged helix DNA-binding domain"/>
    <property type="match status" value="1"/>
</dbReference>
<dbReference type="RefSeq" id="WP_144592647.1">
    <property type="nucleotide sequence ID" value="NZ_VJWX01000531.1"/>
</dbReference>
<dbReference type="SMART" id="SM00116">
    <property type="entry name" value="CBS"/>
    <property type="match status" value="2"/>
</dbReference>
<dbReference type="Pfam" id="PF03704">
    <property type="entry name" value="BTAD"/>
    <property type="match status" value="1"/>
</dbReference>
<comment type="similarity">
    <text evidence="2">Belongs to the AfsR/DnrI/RedD regulatory family.</text>
</comment>
<dbReference type="GO" id="GO:0000160">
    <property type="term" value="P:phosphorelay signal transduction system"/>
    <property type="evidence" value="ECO:0007669"/>
    <property type="project" value="InterPro"/>
</dbReference>
<dbReference type="SMART" id="SM00862">
    <property type="entry name" value="Trans_reg_C"/>
    <property type="match status" value="1"/>
</dbReference>